<dbReference type="Gene3D" id="1.25.10.10">
    <property type="entry name" value="Leucine-rich Repeat Variant"/>
    <property type="match status" value="1"/>
</dbReference>
<dbReference type="Proteomes" id="UP000749559">
    <property type="component" value="Unassembled WGS sequence"/>
</dbReference>
<dbReference type="OrthoDB" id="10065854at2759"/>
<accession>A0A8J1XUD9</accession>
<dbReference type="InterPro" id="IPR039584">
    <property type="entry name" value="HSF2BP"/>
</dbReference>
<sequence>MDSKKSTNGDFVTIHRQDLQRLIQQVNTMKDGIPKLARQSNKLMNEMRNLEKVEQELYESRSTVQTLQGEVDHWKAKYNGLLAQQDIEREEKFKLKCEIVELNQQVSQQSDYCSSMGAACCTLLWRVSRVEDTIQSMLAEAKIDDFLQLVGSTVETFSNTYKNDTPQPENSEETQFVLSLCGIVTNIAASSYGRDFLMTKPAGSGLVDTFINVLAETPRQQCPKMKNLILMSLFNISINQKGLKHLSSKNNIMALLVWLLTEESEPEIKLHSIRLIQSLVYEQNNVTVIHQIKEVLPKTLLQQLSTDRLPVIREAAIELGNDLTLLQIEI</sequence>
<organism evidence="1 2">
    <name type="scientific">Owenia fusiformis</name>
    <name type="common">Polychaete worm</name>
    <dbReference type="NCBI Taxonomy" id="6347"/>
    <lineage>
        <taxon>Eukaryota</taxon>
        <taxon>Metazoa</taxon>
        <taxon>Spiralia</taxon>
        <taxon>Lophotrochozoa</taxon>
        <taxon>Annelida</taxon>
        <taxon>Polychaeta</taxon>
        <taxon>Sedentaria</taxon>
        <taxon>Canalipalpata</taxon>
        <taxon>Sabellida</taxon>
        <taxon>Oweniida</taxon>
        <taxon>Oweniidae</taxon>
        <taxon>Owenia</taxon>
    </lineage>
</organism>
<keyword evidence="2" id="KW-1185">Reference proteome</keyword>
<gene>
    <name evidence="1" type="ORF">OFUS_LOCUS21417</name>
</gene>
<reference evidence="1" key="1">
    <citation type="submission" date="2022-03" db="EMBL/GenBank/DDBJ databases">
        <authorList>
            <person name="Martin C."/>
        </authorList>
    </citation>
    <scope>NUCLEOTIDE SEQUENCE</scope>
</reference>
<dbReference type="InterPro" id="IPR011989">
    <property type="entry name" value="ARM-like"/>
</dbReference>
<dbReference type="EMBL" id="CAIIXF020000010">
    <property type="protein sequence ID" value="CAH1797078.1"/>
    <property type="molecule type" value="Genomic_DNA"/>
</dbReference>
<name>A0A8J1XUD9_OWEFU</name>
<dbReference type="SUPFAM" id="SSF48371">
    <property type="entry name" value="ARM repeat"/>
    <property type="match status" value="1"/>
</dbReference>
<dbReference type="AlphaFoldDB" id="A0A8J1XUD9"/>
<evidence type="ECO:0000313" key="2">
    <source>
        <dbReference type="Proteomes" id="UP000749559"/>
    </source>
</evidence>
<dbReference type="GO" id="GO:0005829">
    <property type="term" value="C:cytosol"/>
    <property type="evidence" value="ECO:0007669"/>
    <property type="project" value="TreeGrafter"/>
</dbReference>
<protein>
    <submittedName>
        <fullName evidence="1">Uncharacterized protein</fullName>
    </submittedName>
</protein>
<proteinExistence type="predicted"/>
<evidence type="ECO:0000313" key="1">
    <source>
        <dbReference type="EMBL" id="CAH1797078.1"/>
    </source>
</evidence>
<dbReference type="PANTHER" id="PTHR15434">
    <property type="entry name" value="HEAT SHOCK FACTOR 2-BINDING PROTEIN"/>
    <property type="match status" value="1"/>
</dbReference>
<comment type="caution">
    <text evidence="1">The sequence shown here is derived from an EMBL/GenBank/DDBJ whole genome shotgun (WGS) entry which is preliminary data.</text>
</comment>
<dbReference type="PANTHER" id="PTHR15434:SF2">
    <property type="entry name" value="HEAT SHOCK FACTOR 2-BINDING PROTEIN"/>
    <property type="match status" value="1"/>
</dbReference>
<dbReference type="InterPro" id="IPR016024">
    <property type="entry name" value="ARM-type_fold"/>
</dbReference>